<dbReference type="InterPro" id="IPR013762">
    <property type="entry name" value="Integrase-like_cat_sf"/>
</dbReference>
<dbReference type="PANTHER" id="PTHR30349">
    <property type="entry name" value="PHAGE INTEGRASE-RELATED"/>
    <property type="match status" value="1"/>
</dbReference>
<keyword evidence="3" id="KW-0233">DNA recombination</keyword>
<dbReference type="PANTHER" id="PTHR30349:SF41">
    <property type="entry name" value="INTEGRASE_RECOMBINASE PROTEIN MJ0367-RELATED"/>
    <property type="match status" value="1"/>
</dbReference>
<dbReference type="Proteomes" id="UP000283569">
    <property type="component" value="Unassembled WGS sequence"/>
</dbReference>
<gene>
    <name evidence="5" type="ORF">BFJ72_g14942</name>
</gene>
<dbReference type="GO" id="GO:0003677">
    <property type="term" value="F:DNA binding"/>
    <property type="evidence" value="ECO:0007669"/>
    <property type="project" value="UniProtKB-KW"/>
</dbReference>
<keyword evidence="1" id="KW-0229">DNA integration</keyword>
<dbReference type="CDD" id="cd00397">
    <property type="entry name" value="DNA_BRE_C"/>
    <property type="match status" value="1"/>
</dbReference>
<accession>A0A420RV72</accession>
<dbReference type="InterPro" id="IPR002104">
    <property type="entry name" value="Integrase_catalytic"/>
</dbReference>
<dbReference type="AlphaFoldDB" id="A0A420RV72"/>
<dbReference type="GO" id="GO:0006310">
    <property type="term" value="P:DNA recombination"/>
    <property type="evidence" value="ECO:0007669"/>
    <property type="project" value="UniProtKB-KW"/>
</dbReference>
<comment type="caution">
    <text evidence="5">The sequence shown here is derived from an EMBL/GenBank/DDBJ whole genome shotgun (WGS) entry which is preliminary data.</text>
</comment>
<organism evidence="5 6">
    <name type="scientific">Gibberella intermedia</name>
    <name type="common">Bulb rot disease fungus</name>
    <name type="synonym">Fusarium proliferatum</name>
    <dbReference type="NCBI Taxonomy" id="948311"/>
    <lineage>
        <taxon>Eukaryota</taxon>
        <taxon>Fungi</taxon>
        <taxon>Dikarya</taxon>
        <taxon>Ascomycota</taxon>
        <taxon>Pezizomycotina</taxon>
        <taxon>Sordariomycetes</taxon>
        <taxon>Hypocreomycetidae</taxon>
        <taxon>Hypocreales</taxon>
        <taxon>Nectriaceae</taxon>
        <taxon>Fusarium</taxon>
        <taxon>Fusarium fujikuroi species complex</taxon>
    </lineage>
</organism>
<evidence type="ECO:0000259" key="4">
    <source>
        <dbReference type="PROSITE" id="PS51898"/>
    </source>
</evidence>
<reference evidence="5 6" key="1">
    <citation type="journal article" date="2018" name="Sci. Rep.">
        <title>Characterisation of pathogen-specific regions and novel effector candidates in Fusarium oxysporum f. sp. cepae.</title>
        <authorList>
            <person name="Armitage A.D."/>
            <person name="Taylor A."/>
            <person name="Sobczyk M.K."/>
            <person name="Baxter L."/>
            <person name="Greenfield B.P."/>
            <person name="Bates H.J."/>
            <person name="Wilson F."/>
            <person name="Jackson A.C."/>
            <person name="Ott S."/>
            <person name="Harrison R.J."/>
            <person name="Clarkson J.P."/>
        </authorList>
    </citation>
    <scope>NUCLEOTIDE SEQUENCE [LARGE SCALE GENOMIC DNA]</scope>
    <source>
        <strain evidence="5 6">Fp_A8</strain>
    </source>
</reference>
<proteinExistence type="predicted"/>
<dbReference type="PROSITE" id="PS51898">
    <property type="entry name" value="TYR_RECOMBINASE"/>
    <property type="match status" value="1"/>
</dbReference>
<evidence type="ECO:0000256" key="2">
    <source>
        <dbReference type="ARBA" id="ARBA00023125"/>
    </source>
</evidence>
<feature type="domain" description="Tyr recombinase" evidence="4">
    <location>
        <begin position="190"/>
        <end position="380"/>
    </location>
</feature>
<sequence>MSRGYTVSEGLHSGDHPMLLLIVKVRDPSLFSQYLPAGTQLGANIASRLPEGFPLLIDGEGKLNWACFCYLLEKYRIDSARDRRRTLQTYAEGLKDWLQHLDARGMDWTRPPPVALSDFRRSMAQGIGRGHPVSNSTVNLRTAIVRDFYAFLVDWTRWRLHHPSEEIDRYPIDRFLHAASKVAAAKAYKKVPKALSAQDAQSISAGLKLPYSLMFKWCIATGLRRTNVANLTIAQLPEEVDEIAYVTLTVKGGKPLDVPVTRALMSVTWDYIETVRPRLLSKTRIETDRIFVNEKGMPATSSSYYSAFRRAAMLAGIRASPHCTRHTFAAHMNAALERCVASGVGINPTKVLQHILGHSSPATTELYLDAVKAMDLGVLRALIEVQESLE</sequence>
<dbReference type="Pfam" id="PF02899">
    <property type="entry name" value="Phage_int_SAM_1"/>
    <property type="match status" value="1"/>
</dbReference>
<protein>
    <recommendedName>
        <fullName evidence="4">Tyr recombinase domain-containing protein</fullName>
    </recommendedName>
</protein>
<evidence type="ECO:0000256" key="1">
    <source>
        <dbReference type="ARBA" id="ARBA00022908"/>
    </source>
</evidence>
<dbReference type="GO" id="GO:0015074">
    <property type="term" value="P:DNA integration"/>
    <property type="evidence" value="ECO:0007669"/>
    <property type="project" value="UniProtKB-KW"/>
</dbReference>
<evidence type="ECO:0000313" key="5">
    <source>
        <dbReference type="EMBL" id="RKL20934.1"/>
    </source>
</evidence>
<dbReference type="InterPro" id="IPR011010">
    <property type="entry name" value="DNA_brk_join_enz"/>
</dbReference>
<evidence type="ECO:0000313" key="6">
    <source>
        <dbReference type="Proteomes" id="UP000283569"/>
    </source>
</evidence>
<evidence type="ECO:0000256" key="3">
    <source>
        <dbReference type="ARBA" id="ARBA00023172"/>
    </source>
</evidence>
<dbReference type="InterPro" id="IPR050090">
    <property type="entry name" value="Tyrosine_recombinase_XerCD"/>
</dbReference>
<dbReference type="SUPFAM" id="SSF56349">
    <property type="entry name" value="DNA breaking-rejoining enzymes"/>
    <property type="match status" value="1"/>
</dbReference>
<name>A0A420RV72_GIBIN</name>
<dbReference type="Pfam" id="PF00589">
    <property type="entry name" value="Phage_integrase"/>
    <property type="match status" value="1"/>
</dbReference>
<dbReference type="Gene3D" id="1.10.443.10">
    <property type="entry name" value="Intergrase catalytic core"/>
    <property type="match status" value="1"/>
</dbReference>
<dbReference type="InterPro" id="IPR004107">
    <property type="entry name" value="Integrase_SAM-like_N"/>
</dbReference>
<dbReference type="Gene3D" id="1.10.150.130">
    <property type="match status" value="1"/>
</dbReference>
<dbReference type="InterPro" id="IPR010998">
    <property type="entry name" value="Integrase_recombinase_N"/>
</dbReference>
<keyword evidence="2" id="KW-0238">DNA-binding</keyword>
<dbReference type="EMBL" id="MRDB01000146">
    <property type="protein sequence ID" value="RKL20934.1"/>
    <property type="molecule type" value="Genomic_DNA"/>
</dbReference>